<reference evidence="1" key="1">
    <citation type="journal article" date="2014" name="Int. J. Syst. Evol. Microbiol.">
        <title>Complete genome sequence of Corynebacterium casei LMG S-19264T (=DSM 44701T), isolated from a smear-ripened cheese.</title>
        <authorList>
            <consortium name="US DOE Joint Genome Institute (JGI-PGF)"/>
            <person name="Walter F."/>
            <person name="Albersmeier A."/>
            <person name="Kalinowski J."/>
            <person name="Ruckert C."/>
        </authorList>
    </citation>
    <scope>NUCLEOTIDE SEQUENCE</scope>
    <source>
        <strain evidence="1">CGMCC 1.15290</strain>
    </source>
</reference>
<evidence type="ECO:0000313" key="1">
    <source>
        <dbReference type="EMBL" id="GGH63489.1"/>
    </source>
</evidence>
<organism evidence="1 2">
    <name type="scientific">Filimonas zeae</name>
    <dbReference type="NCBI Taxonomy" id="1737353"/>
    <lineage>
        <taxon>Bacteria</taxon>
        <taxon>Pseudomonadati</taxon>
        <taxon>Bacteroidota</taxon>
        <taxon>Chitinophagia</taxon>
        <taxon>Chitinophagales</taxon>
        <taxon>Chitinophagaceae</taxon>
        <taxon>Filimonas</taxon>
    </lineage>
</organism>
<keyword evidence="2" id="KW-1185">Reference proteome</keyword>
<accession>A0A917ITP5</accession>
<proteinExistence type="predicted"/>
<gene>
    <name evidence="1" type="ORF">GCM10011379_14450</name>
</gene>
<comment type="caution">
    <text evidence="1">The sequence shown here is derived from an EMBL/GenBank/DDBJ whole genome shotgun (WGS) entry which is preliminary data.</text>
</comment>
<dbReference type="EMBL" id="BMIB01000002">
    <property type="protein sequence ID" value="GGH63489.1"/>
    <property type="molecule type" value="Genomic_DNA"/>
</dbReference>
<dbReference type="AlphaFoldDB" id="A0A917ITP5"/>
<sequence length="218" mass="24155">MILSLFKNAFIMKKQHIHFVPRGDSQLAVWASNIGDKISIIGPQLGMDAAAVTKVETAALNIEMAVKAVESKRADLEQAVSLKNESKVADVQVIADAAAVMKRHPDYREQLGSALGIVGYVVNYDPKDLKPVIKARTFEGKVEISFNLQQMSCITIYSRLKGTNGWTRLGNDYESPFIDSRPLTVATQPEIREYAAMYFNLREDVGQMSQIETIVFAG</sequence>
<name>A0A917ITP5_9BACT</name>
<dbReference type="Proteomes" id="UP000627292">
    <property type="component" value="Unassembled WGS sequence"/>
</dbReference>
<reference evidence="1" key="2">
    <citation type="submission" date="2020-09" db="EMBL/GenBank/DDBJ databases">
        <authorList>
            <person name="Sun Q."/>
            <person name="Zhou Y."/>
        </authorList>
    </citation>
    <scope>NUCLEOTIDE SEQUENCE</scope>
    <source>
        <strain evidence="1">CGMCC 1.15290</strain>
    </source>
</reference>
<evidence type="ECO:0000313" key="2">
    <source>
        <dbReference type="Proteomes" id="UP000627292"/>
    </source>
</evidence>
<protein>
    <submittedName>
        <fullName evidence="1">Uncharacterized protein</fullName>
    </submittedName>
</protein>